<dbReference type="Pfam" id="PF03175">
    <property type="entry name" value="DNA_pol_B_2"/>
    <property type="match status" value="2"/>
</dbReference>
<evidence type="ECO:0000313" key="10">
    <source>
        <dbReference type="EMBL" id="KAG6466679.1"/>
    </source>
</evidence>
<evidence type="ECO:0000313" key="13">
    <source>
        <dbReference type="Proteomes" id="UP000734854"/>
    </source>
</evidence>
<protein>
    <recommendedName>
        <fullName evidence="2">DNA-directed DNA polymerase</fullName>
        <ecNumber evidence="2">2.7.7.7</ecNumber>
    </recommendedName>
</protein>
<dbReference type="InterPro" id="IPR043502">
    <property type="entry name" value="DNA/RNA_pol_sf"/>
</dbReference>
<dbReference type="GO" id="GO:0006260">
    <property type="term" value="P:DNA replication"/>
    <property type="evidence" value="ECO:0007669"/>
    <property type="project" value="UniProtKB-KW"/>
</dbReference>
<evidence type="ECO:0000313" key="11">
    <source>
        <dbReference type="EMBL" id="KAG6467626.1"/>
    </source>
</evidence>
<evidence type="ECO:0000259" key="9">
    <source>
        <dbReference type="Pfam" id="PF03175"/>
    </source>
</evidence>
<keyword evidence="11" id="KW-0496">Mitochondrion</keyword>
<feature type="domain" description="DNA-directed DNA polymerase family B mitochondria/virus" evidence="9">
    <location>
        <begin position="324"/>
        <end position="544"/>
    </location>
</feature>
<dbReference type="InterPro" id="IPR036397">
    <property type="entry name" value="RNaseH_sf"/>
</dbReference>
<keyword evidence="5" id="KW-0235">DNA replication</keyword>
<accession>A0A8J5ENF8</accession>
<keyword evidence="4" id="KW-0548">Nucleotidyltransferase</keyword>
<proteinExistence type="inferred from homology"/>
<dbReference type="PANTHER" id="PTHR33568:SF3">
    <property type="entry name" value="DNA-DIRECTED DNA POLYMERASE"/>
    <property type="match status" value="1"/>
</dbReference>
<dbReference type="EMBL" id="JACMSC010000134">
    <property type="protein sequence ID" value="KAG6466679.1"/>
    <property type="molecule type" value="Genomic_DNA"/>
</dbReference>
<dbReference type="PANTHER" id="PTHR33568">
    <property type="entry name" value="DNA POLYMERASE"/>
    <property type="match status" value="1"/>
</dbReference>
<keyword evidence="6" id="KW-0239">DNA-directed DNA polymerase</keyword>
<name>A0A8J5ENF8_ZINOF</name>
<gene>
    <name evidence="12" type="ORF">ZIOFF_060114</name>
    <name evidence="11" type="ORF">ZIOFF_074523</name>
    <name evidence="10" type="ORF">ZIOFF_075478</name>
</gene>
<reference evidence="11 13" key="1">
    <citation type="submission" date="2020-08" db="EMBL/GenBank/DDBJ databases">
        <title>Plant Genome Project.</title>
        <authorList>
            <person name="Zhang R.-G."/>
        </authorList>
    </citation>
    <scope>NUCLEOTIDE SEQUENCE [LARGE SCALE GENOMIC DNA]</scope>
    <source>
        <tissue evidence="11">Rhizome</tissue>
    </source>
</reference>
<dbReference type="GO" id="GO:0003887">
    <property type="term" value="F:DNA-directed DNA polymerase activity"/>
    <property type="evidence" value="ECO:0007669"/>
    <property type="project" value="UniProtKB-KW"/>
</dbReference>
<sequence>MRSRPLYPGSFQILTNFKEPHPLAVQSDLLVLAFMQLLELYVYHLDLKYMKLTIGYNMFIPSSRDLSVTLGEAIPLHDGKSSLIPKRKVYDAIWHLVSSYAELYQEASIRYLKCYGRGPDNSDLPGVKSLKRKKPRKSKIITSIKRRRSEIEPRPFIVADTETVIVNDVHVPYAIGFMTVFPEKDLCSSRITTFFSEDLVDVLDRIDLRSARMLSNFIYDLGRAVRRNSRLRTIFLHNLSRFDGILLLKHLTAYHNEYRVKALLRNNRIYEIKVYSGKRLLFRFRDSLNFFPRSLRELADTFCPELGSKGSIDHDAVSVSNRISLREEYVSYLRQDILILGGVMQKAQALYLSKYNVDVEAVMTISGLSLRIFRANYYKPDLFPISTLTKNEDTFIRRGYYGGHSDVYKPFGENLLFYDVNSLYPFVMKNSPMPCGIPVWKNNLEQVDLSTLFGFIEAIAICPKDLNRPFLPYKNPPADPTLIFGTCHVVGVYFSEELKYAHQLGYDITPLRGYLFDKMNDSPFASIISSLYELRKQAKKDGSEVI</sequence>
<dbReference type="Gene3D" id="3.30.420.10">
    <property type="entry name" value="Ribonuclease H-like superfamily/Ribonuclease H"/>
    <property type="match status" value="1"/>
</dbReference>
<dbReference type="InterPro" id="IPR023211">
    <property type="entry name" value="DNA_pol_palm_dom_sf"/>
</dbReference>
<evidence type="ECO:0000256" key="6">
    <source>
        <dbReference type="ARBA" id="ARBA00022932"/>
    </source>
</evidence>
<evidence type="ECO:0000256" key="7">
    <source>
        <dbReference type="ARBA" id="ARBA00023125"/>
    </source>
</evidence>
<keyword evidence="7" id="KW-0238">DNA-binding</keyword>
<comment type="catalytic activity">
    <reaction evidence="8">
        <text>DNA(n) + a 2'-deoxyribonucleoside 5'-triphosphate = DNA(n+1) + diphosphate</text>
        <dbReference type="Rhea" id="RHEA:22508"/>
        <dbReference type="Rhea" id="RHEA-COMP:17339"/>
        <dbReference type="Rhea" id="RHEA-COMP:17340"/>
        <dbReference type="ChEBI" id="CHEBI:33019"/>
        <dbReference type="ChEBI" id="CHEBI:61560"/>
        <dbReference type="ChEBI" id="CHEBI:173112"/>
        <dbReference type="EC" id="2.7.7.7"/>
    </reaction>
</comment>
<dbReference type="AlphaFoldDB" id="A0A8J5ENF8"/>
<evidence type="ECO:0000256" key="5">
    <source>
        <dbReference type="ARBA" id="ARBA00022705"/>
    </source>
</evidence>
<dbReference type="InterPro" id="IPR012337">
    <property type="entry name" value="RNaseH-like_sf"/>
</dbReference>
<comment type="caution">
    <text evidence="11">The sequence shown here is derived from an EMBL/GenBank/DDBJ whole genome shotgun (WGS) entry which is preliminary data.</text>
</comment>
<geneLocation type="mitochondrion" evidence="11"/>
<dbReference type="InterPro" id="IPR004868">
    <property type="entry name" value="DNA-dir_DNA_pol_B_mt/vir"/>
</dbReference>
<dbReference type="EMBL" id="JACMSC010000030">
    <property type="protein sequence ID" value="KAG6467626.1"/>
    <property type="molecule type" value="Genomic_DNA"/>
</dbReference>
<keyword evidence="13" id="KW-1185">Reference proteome</keyword>
<dbReference type="GO" id="GO:0000166">
    <property type="term" value="F:nucleotide binding"/>
    <property type="evidence" value="ECO:0007669"/>
    <property type="project" value="InterPro"/>
</dbReference>
<dbReference type="EC" id="2.7.7.7" evidence="2"/>
<dbReference type="EMBL" id="JACMSC010000016">
    <property type="protein sequence ID" value="KAG6483467.1"/>
    <property type="molecule type" value="Genomic_DNA"/>
</dbReference>
<evidence type="ECO:0000256" key="3">
    <source>
        <dbReference type="ARBA" id="ARBA00022679"/>
    </source>
</evidence>
<evidence type="ECO:0000313" key="12">
    <source>
        <dbReference type="EMBL" id="KAG6483467.1"/>
    </source>
</evidence>
<feature type="domain" description="DNA-directed DNA polymerase family B mitochondria/virus" evidence="9">
    <location>
        <begin position="228"/>
        <end position="319"/>
    </location>
</feature>
<dbReference type="Gene3D" id="3.90.1600.10">
    <property type="entry name" value="Palm domain of DNA polymerase"/>
    <property type="match status" value="1"/>
</dbReference>
<evidence type="ECO:0000256" key="8">
    <source>
        <dbReference type="ARBA" id="ARBA00049244"/>
    </source>
</evidence>
<comment type="similarity">
    <text evidence="1">Belongs to the DNA polymerase type-B family.</text>
</comment>
<dbReference type="SUPFAM" id="SSF56672">
    <property type="entry name" value="DNA/RNA polymerases"/>
    <property type="match status" value="1"/>
</dbReference>
<evidence type="ECO:0000256" key="1">
    <source>
        <dbReference type="ARBA" id="ARBA00005755"/>
    </source>
</evidence>
<keyword evidence="3" id="KW-0808">Transferase</keyword>
<dbReference type="Proteomes" id="UP000734854">
    <property type="component" value="Unassembled WGS sequence"/>
</dbReference>
<evidence type="ECO:0000256" key="4">
    <source>
        <dbReference type="ARBA" id="ARBA00022695"/>
    </source>
</evidence>
<dbReference type="GO" id="GO:0003677">
    <property type="term" value="F:DNA binding"/>
    <property type="evidence" value="ECO:0007669"/>
    <property type="project" value="UniProtKB-KW"/>
</dbReference>
<evidence type="ECO:0000256" key="2">
    <source>
        <dbReference type="ARBA" id="ARBA00012417"/>
    </source>
</evidence>
<organism evidence="11 13">
    <name type="scientific">Zingiber officinale</name>
    <name type="common">Ginger</name>
    <name type="synonym">Amomum zingiber</name>
    <dbReference type="NCBI Taxonomy" id="94328"/>
    <lineage>
        <taxon>Eukaryota</taxon>
        <taxon>Viridiplantae</taxon>
        <taxon>Streptophyta</taxon>
        <taxon>Embryophyta</taxon>
        <taxon>Tracheophyta</taxon>
        <taxon>Spermatophyta</taxon>
        <taxon>Magnoliopsida</taxon>
        <taxon>Liliopsida</taxon>
        <taxon>Zingiberales</taxon>
        <taxon>Zingiberaceae</taxon>
        <taxon>Zingiber</taxon>
    </lineage>
</organism>
<dbReference type="SUPFAM" id="SSF53098">
    <property type="entry name" value="Ribonuclease H-like"/>
    <property type="match status" value="1"/>
</dbReference>